<dbReference type="InterPro" id="IPR002524">
    <property type="entry name" value="Cation_efflux"/>
</dbReference>
<sequence length="489" mass="52714">MLPTTLYRSSQHFSSHRRVAFSLLSTQLPSLIPARTFPSSSLFRPAPPFSLPHTPPAHRGINSQSLLVVDVLPVANFYLQRRHHGTHGKPASPAPRQHDHHDHDGHKHGGHTHSHFATSLTESSKRGTRITLIGLGANVGLTVMKGVAGWLMNSASLVADAAHSLSGQQHPIRLIAKIARSLIREILCSLNLTDLLSDFVTLYTFRVSRKPADDNHPYGYGKYETVGSLAVSSFLITGAIGIGWHSYDLLLGVLTPEMYPTPTPDAATAALPVIAAASTAESTIQAAGATGGLLGHHHHDSGALNPNAAWFALTSVLVKEWLYRATMKVGIDEKSSVLVANAWHHRSDAFSSVVALGAIGGSYMGAPILDPVGGILVAGMIMKSGVEIMLESLKELVDVGIEEDVVKQVEAAIRKVKGSETNIIDFHSIRGRKAGPFLLVDLVLQVNPDLTVSKAHHVEEVVRRAVKQQCQQVKEVLIHLDAEKEPPHP</sequence>
<evidence type="ECO:0000256" key="6">
    <source>
        <dbReference type="SAM" id="MobiDB-lite"/>
    </source>
</evidence>
<evidence type="ECO:0000259" key="8">
    <source>
        <dbReference type="Pfam" id="PF16916"/>
    </source>
</evidence>
<dbReference type="GO" id="GO:0008324">
    <property type="term" value="F:monoatomic cation transmembrane transporter activity"/>
    <property type="evidence" value="ECO:0007669"/>
    <property type="project" value="InterPro"/>
</dbReference>
<dbReference type="AlphaFoldDB" id="A0A433Q735"/>
<keyword evidence="3" id="KW-0812">Transmembrane</keyword>
<proteinExistence type="predicted"/>
<evidence type="ECO:0000256" key="1">
    <source>
        <dbReference type="ARBA" id="ARBA00004141"/>
    </source>
</evidence>
<feature type="domain" description="Cation efflux protein transmembrane" evidence="7">
    <location>
        <begin position="191"/>
        <end position="271"/>
    </location>
</feature>
<name>A0A433Q735_9FUNG</name>
<evidence type="ECO:0000256" key="2">
    <source>
        <dbReference type="ARBA" id="ARBA00022448"/>
    </source>
</evidence>
<feature type="domain" description="Cation efflux protein transmembrane" evidence="7">
    <location>
        <begin position="132"/>
        <end position="166"/>
    </location>
</feature>
<feature type="domain" description="Cation efflux protein cytoplasmic" evidence="8">
    <location>
        <begin position="406"/>
        <end position="482"/>
    </location>
</feature>
<dbReference type="Gene3D" id="1.20.1510.10">
    <property type="entry name" value="Cation efflux protein transmembrane domain"/>
    <property type="match status" value="1"/>
</dbReference>
<evidence type="ECO:0000313" key="10">
    <source>
        <dbReference type="Proteomes" id="UP000274822"/>
    </source>
</evidence>
<comment type="caution">
    <text evidence="9">The sequence shown here is derived from an EMBL/GenBank/DDBJ whole genome shotgun (WGS) entry which is preliminary data.</text>
</comment>
<organism evidence="9 10">
    <name type="scientific">Jimgerdemannia flammicorona</name>
    <dbReference type="NCBI Taxonomy" id="994334"/>
    <lineage>
        <taxon>Eukaryota</taxon>
        <taxon>Fungi</taxon>
        <taxon>Fungi incertae sedis</taxon>
        <taxon>Mucoromycota</taxon>
        <taxon>Mucoromycotina</taxon>
        <taxon>Endogonomycetes</taxon>
        <taxon>Endogonales</taxon>
        <taxon>Endogonaceae</taxon>
        <taxon>Jimgerdemannia</taxon>
    </lineage>
</organism>
<accession>A0A433Q735</accession>
<dbReference type="EMBL" id="RBNJ01012622">
    <property type="protein sequence ID" value="RUS25580.1"/>
    <property type="molecule type" value="Genomic_DNA"/>
</dbReference>
<dbReference type="Pfam" id="PF16916">
    <property type="entry name" value="ZT_dimer"/>
    <property type="match status" value="1"/>
</dbReference>
<keyword evidence="4" id="KW-1133">Transmembrane helix</keyword>
<comment type="subcellular location">
    <subcellularLocation>
        <location evidence="1">Membrane</location>
        <topology evidence="1">Multi-pass membrane protein</topology>
    </subcellularLocation>
</comment>
<dbReference type="PANTHER" id="PTHR43840:SF15">
    <property type="entry name" value="MITOCHONDRIAL METAL TRANSPORTER 1-RELATED"/>
    <property type="match status" value="1"/>
</dbReference>
<feature type="compositionally biased region" description="Basic and acidic residues" evidence="6">
    <location>
        <begin position="96"/>
        <end position="107"/>
    </location>
</feature>
<keyword evidence="2" id="KW-0813">Transport</keyword>
<dbReference type="InterPro" id="IPR027469">
    <property type="entry name" value="Cation_efflux_TMD_sf"/>
</dbReference>
<evidence type="ECO:0000256" key="3">
    <source>
        <dbReference type="ARBA" id="ARBA00022692"/>
    </source>
</evidence>
<keyword evidence="10" id="KW-1185">Reference proteome</keyword>
<reference evidence="9 10" key="1">
    <citation type="journal article" date="2018" name="New Phytol.">
        <title>Phylogenomics of Endogonaceae and evolution of mycorrhizas within Mucoromycota.</title>
        <authorList>
            <person name="Chang Y."/>
            <person name="Desiro A."/>
            <person name="Na H."/>
            <person name="Sandor L."/>
            <person name="Lipzen A."/>
            <person name="Clum A."/>
            <person name="Barry K."/>
            <person name="Grigoriev I.V."/>
            <person name="Martin F.M."/>
            <person name="Stajich J.E."/>
            <person name="Smith M.E."/>
            <person name="Bonito G."/>
            <person name="Spatafora J.W."/>
        </authorList>
    </citation>
    <scope>NUCLEOTIDE SEQUENCE [LARGE SCALE GENOMIC DNA]</scope>
    <source>
        <strain evidence="9 10">AD002</strain>
    </source>
</reference>
<dbReference type="GO" id="GO:0098771">
    <property type="term" value="P:inorganic ion homeostasis"/>
    <property type="evidence" value="ECO:0007669"/>
    <property type="project" value="UniProtKB-ARBA"/>
</dbReference>
<dbReference type="GO" id="GO:0030003">
    <property type="term" value="P:intracellular monoatomic cation homeostasis"/>
    <property type="evidence" value="ECO:0007669"/>
    <property type="project" value="UniProtKB-ARBA"/>
</dbReference>
<protein>
    <submittedName>
        <fullName evidence="9">Cation efflux family-domain-containing protein</fullName>
    </submittedName>
</protein>
<evidence type="ECO:0000313" key="9">
    <source>
        <dbReference type="EMBL" id="RUS25580.1"/>
    </source>
</evidence>
<dbReference type="SUPFAM" id="SSF161111">
    <property type="entry name" value="Cation efflux protein transmembrane domain-like"/>
    <property type="match status" value="2"/>
</dbReference>
<gene>
    <name evidence="9" type="ORF">BC938DRAFT_471939</name>
</gene>
<dbReference type="Proteomes" id="UP000274822">
    <property type="component" value="Unassembled WGS sequence"/>
</dbReference>
<evidence type="ECO:0000256" key="4">
    <source>
        <dbReference type="ARBA" id="ARBA00022989"/>
    </source>
</evidence>
<dbReference type="SUPFAM" id="SSF160240">
    <property type="entry name" value="Cation efflux protein cytoplasmic domain-like"/>
    <property type="match status" value="1"/>
</dbReference>
<dbReference type="InterPro" id="IPR058533">
    <property type="entry name" value="Cation_efflux_TM"/>
</dbReference>
<dbReference type="PANTHER" id="PTHR43840">
    <property type="entry name" value="MITOCHONDRIAL METAL TRANSPORTER 1-RELATED"/>
    <property type="match status" value="1"/>
</dbReference>
<feature type="region of interest" description="Disordered" evidence="6">
    <location>
        <begin position="84"/>
        <end position="123"/>
    </location>
</feature>
<dbReference type="Gene3D" id="3.30.70.1350">
    <property type="entry name" value="Cation efflux protein, cytoplasmic domain"/>
    <property type="match status" value="1"/>
</dbReference>
<keyword evidence="5" id="KW-0472">Membrane</keyword>
<evidence type="ECO:0000256" key="5">
    <source>
        <dbReference type="ARBA" id="ARBA00023136"/>
    </source>
</evidence>
<dbReference type="Pfam" id="PF01545">
    <property type="entry name" value="Cation_efflux"/>
    <property type="match status" value="3"/>
</dbReference>
<dbReference type="GO" id="GO:0016020">
    <property type="term" value="C:membrane"/>
    <property type="evidence" value="ECO:0007669"/>
    <property type="project" value="UniProtKB-SubCell"/>
</dbReference>
<dbReference type="InterPro" id="IPR050291">
    <property type="entry name" value="CDF_Transporter"/>
</dbReference>
<dbReference type="InterPro" id="IPR027470">
    <property type="entry name" value="Cation_efflux_CTD"/>
</dbReference>
<feature type="domain" description="Cation efflux protein transmembrane" evidence="7">
    <location>
        <begin position="305"/>
        <end position="397"/>
    </location>
</feature>
<dbReference type="NCBIfam" id="TIGR01297">
    <property type="entry name" value="CDF"/>
    <property type="match status" value="1"/>
</dbReference>
<evidence type="ECO:0000259" key="7">
    <source>
        <dbReference type="Pfam" id="PF01545"/>
    </source>
</evidence>
<dbReference type="InterPro" id="IPR036837">
    <property type="entry name" value="Cation_efflux_CTD_sf"/>
</dbReference>